<dbReference type="NCBIfam" id="TIGR00952">
    <property type="entry name" value="S15_bact"/>
    <property type="match status" value="1"/>
</dbReference>
<organism evidence="7 8">
    <name type="scientific">Candidatus Kerfeldbacteria bacterium RIFCSPHIGHO2_12_FULL_48_17</name>
    <dbReference type="NCBI Taxonomy" id="1798542"/>
    <lineage>
        <taxon>Bacteria</taxon>
        <taxon>Candidatus Kerfeldiibacteriota</taxon>
    </lineage>
</organism>
<dbReference type="Proteomes" id="UP000176952">
    <property type="component" value="Unassembled WGS sequence"/>
</dbReference>
<dbReference type="AlphaFoldDB" id="A0A1G2B283"/>
<dbReference type="PANTHER" id="PTHR23321">
    <property type="entry name" value="RIBOSOMAL PROTEIN S15, BACTERIAL AND ORGANELLAR"/>
    <property type="match status" value="1"/>
</dbReference>
<dbReference type="InterPro" id="IPR005290">
    <property type="entry name" value="Ribosomal_uS15_bac-type"/>
</dbReference>
<reference evidence="7 8" key="1">
    <citation type="journal article" date="2016" name="Nat. Commun.">
        <title>Thousands of microbial genomes shed light on interconnected biogeochemical processes in an aquifer system.</title>
        <authorList>
            <person name="Anantharaman K."/>
            <person name="Brown C.T."/>
            <person name="Hug L.A."/>
            <person name="Sharon I."/>
            <person name="Castelle C.J."/>
            <person name="Probst A.J."/>
            <person name="Thomas B.C."/>
            <person name="Singh A."/>
            <person name="Wilkins M.J."/>
            <person name="Karaoz U."/>
            <person name="Brodie E.L."/>
            <person name="Williams K.H."/>
            <person name="Hubbard S.S."/>
            <person name="Banfield J.F."/>
        </authorList>
    </citation>
    <scope>NUCLEOTIDE SEQUENCE [LARGE SCALE GENOMIC DNA]</scope>
</reference>
<dbReference type="SMART" id="SM01387">
    <property type="entry name" value="Ribosomal_S15"/>
    <property type="match status" value="1"/>
</dbReference>
<keyword evidence="4 6" id="KW-0694">RNA-binding</keyword>
<dbReference type="InterPro" id="IPR009068">
    <property type="entry name" value="uS15_NS1_RNA-bd_sf"/>
</dbReference>
<evidence type="ECO:0000313" key="8">
    <source>
        <dbReference type="Proteomes" id="UP000176952"/>
    </source>
</evidence>
<name>A0A1G2B283_9BACT</name>
<keyword evidence="2 4" id="KW-0687">Ribonucleoprotein</keyword>
<evidence type="ECO:0000256" key="4">
    <source>
        <dbReference type="HAMAP-Rule" id="MF_01343"/>
    </source>
</evidence>
<dbReference type="GO" id="GO:0022627">
    <property type="term" value="C:cytosolic small ribosomal subunit"/>
    <property type="evidence" value="ECO:0007669"/>
    <property type="project" value="TreeGrafter"/>
</dbReference>
<dbReference type="GO" id="GO:0003735">
    <property type="term" value="F:structural constituent of ribosome"/>
    <property type="evidence" value="ECO:0007669"/>
    <property type="project" value="InterPro"/>
</dbReference>
<dbReference type="InterPro" id="IPR000589">
    <property type="entry name" value="Ribosomal_uS15"/>
</dbReference>
<comment type="similarity">
    <text evidence="4 5">Belongs to the universal ribosomal protein uS15 family.</text>
</comment>
<dbReference type="GO" id="GO:0019843">
    <property type="term" value="F:rRNA binding"/>
    <property type="evidence" value="ECO:0007669"/>
    <property type="project" value="UniProtKB-UniRule"/>
</dbReference>
<dbReference type="STRING" id="1798542.A3F54_04530"/>
<comment type="function">
    <text evidence="4">Forms an intersubunit bridge (bridge B4) with the 23S rRNA of the 50S subunit in the ribosome.</text>
</comment>
<gene>
    <name evidence="4" type="primary">rpsO</name>
    <name evidence="7" type="ORF">A3F54_04530</name>
</gene>
<dbReference type="PANTHER" id="PTHR23321:SF26">
    <property type="entry name" value="SMALL RIBOSOMAL SUBUNIT PROTEIN US15M"/>
    <property type="match status" value="1"/>
</dbReference>
<dbReference type="HAMAP" id="MF_01343_B">
    <property type="entry name" value="Ribosomal_uS15_B"/>
    <property type="match status" value="1"/>
</dbReference>
<dbReference type="Pfam" id="PF00312">
    <property type="entry name" value="Ribosomal_S15"/>
    <property type="match status" value="1"/>
</dbReference>
<proteinExistence type="inferred from homology"/>
<dbReference type="SUPFAM" id="SSF47060">
    <property type="entry name" value="S15/NS1 RNA-binding domain"/>
    <property type="match status" value="1"/>
</dbReference>
<evidence type="ECO:0000256" key="1">
    <source>
        <dbReference type="ARBA" id="ARBA00022980"/>
    </source>
</evidence>
<dbReference type="GO" id="GO:0006412">
    <property type="term" value="P:translation"/>
    <property type="evidence" value="ECO:0007669"/>
    <property type="project" value="UniProtKB-UniRule"/>
</dbReference>
<evidence type="ECO:0000256" key="3">
    <source>
        <dbReference type="ARBA" id="ARBA00064542"/>
    </source>
</evidence>
<dbReference type="CDD" id="cd00353">
    <property type="entry name" value="Ribosomal_S15p_S13e"/>
    <property type="match status" value="1"/>
</dbReference>
<dbReference type="EMBL" id="MHKD01000022">
    <property type="protein sequence ID" value="OGY83065.1"/>
    <property type="molecule type" value="Genomic_DNA"/>
</dbReference>
<dbReference type="Gene3D" id="1.10.287.10">
    <property type="entry name" value="S15/NS1, RNA-binding"/>
    <property type="match status" value="1"/>
</dbReference>
<evidence type="ECO:0000256" key="2">
    <source>
        <dbReference type="ARBA" id="ARBA00023274"/>
    </source>
</evidence>
<evidence type="ECO:0000256" key="5">
    <source>
        <dbReference type="RuleBase" id="RU003919"/>
    </source>
</evidence>
<keyword evidence="4 6" id="KW-0699">rRNA-binding</keyword>
<sequence>MLTKEQKDTIIEKFRTHKGDTGSSEIQIALLSGEVAGLTEHLQTHKKDHSSRRGLLRMIGKRRSLLRYLKKDDPKSYEQLSKKLKISV</sequence>
<accession>A0A1G2B283</accession>
<keyword evidence="1 4" id="KW-0689">Ribosomal protein</keyword>
<evidence type="ECO:0000313" key="7">
    <source>
        <dbReference type="EMBL" id="OGY83065.1"/>
    </source>
</evidence>
<comment type="subunit">
    <text evidence="3 4">Part of the 30S ribosomal subunit. Forms a bridge to the 50S subunit in the 70S ribosome, contacting the 23S rRNA.</text>
</comment>
<evidence type="ECO:0000256" key="6">
    <source>
        <dbReference type="RuleBase" id="RU004524"/>
    </source>
</evidence>
<dbReference type="Gene3D" id="6.10.250.3130">
    <property type="match status" value="1"/>
</dbReference>
<comment type="caution">
    <text evidence="7">The sequence shown here is derived from an EMBL/GenBank/DDBJ whole genome shotgun (WGS) entry which is preliminary data.</text>
</comment>
<comment type="function">
    <text evidence="4 6">One of the primary rRNA binding proteins, it binds directly to 16S rRNA where it helps nucleate assembly of the platform of the 30S subunit by binding and bridging several RNA helices of the 16S rRNA.</text>
</comment>
<dbReference type="FunFam" id="1.10.287.10:FF:000002">
    <property type="entry name" value="30S ribosomal protein S15"/>
    <property type="match status" value="1"/>
</dbReference>
<protein>
    <recommendedName>
        <fullName evidence="4">Small ribosomal subunit protein uS15</fullName>
    </recommendedName>
</protein>
<dbReference type="PROSITE" id="PS00362">
    <property type="entry name" value="RIBOSOMAL_S15"/>
    <property type="match status" value="1"/>
</dbReference>